<keyword evidence="2" id="KW-0489">Methyltransferase</keyword>
<reference evidence="2 3" key="1">
    <citation type="submission" date="2017-11" db="EMBL/GenBank/DDBJ databases">
        <title>Draft genome sequence of Rhizobiales bacterium SY3-13.</title>
        <authorList>
            <person name="Sun C."/>
        </authorList>
    </citation>
    <scope>NUCLEOTIDE SEQUENCE [LARGE SCALE GENOMIC DNA]</scope>
    <source>
        <strain evidence="2 3">SY3-13</strain>
    </source>
</reference>
<comment type="caution">
    <text evidence="2">The sequence shown here is derived from an EMBL/GenBank/DDBJ whole genome shotgun (WGS) entry which is preliminary data.</text>
</comment>
<dbReference type="PANTHER" id="PTHR43591">
    <property type="entry name" value="METHYLTRANSFERASE"/>
    <property type="match status" value="1"/>
</dbReference>
<accession>A0A2M9FW33</accession>
<protein>
    <submittedName>
        <fullName evidence="2">SAM-dependent methyltransferase</fullName>
    </submittedName>
</protein>
<evidence type="ECO:0000313" key="2">
    <source>
        <dbReference type="EMBL" id="PJK27661.1"/>
    </source>
</evidence>
<dbReference type="Proteomes" id="UP000229498">
    <property type="component" value="Unassembled WGS sequence"/>
</dbReference>
<proteinExistence type="predicted"/>
<name>A0A2M9FW33_9PROT</name>
<evidence type="ECO:0000259" key="1">
    <source>
        <dbReference type="Pfam" id="PF08241"/>
    </source>
</evidence>
<dbReference type="Gene3D" id="3.40.50.150">
    <property type="entry name" value="Vaccinia Virus protein VP39"/>
    <property type="match status" value="1"/>
</dbReference>
<dbReference type="SUPFAM" id="SSF53335">
    <property type="entry name" value="S-adenosyl-L-methionine-dependent methyltransferases"/>
    <property type="match status" value="1"/>
</dbReference>
<keyword evidence="3" id="KW-1185">Reference proteome</keyword>
<dbReference type="Pfam" id="PF08241">
    <property type="entry name" value="Methyltransf_11"/>
    <property type="match status" value="1"/>
</dbReference>
<sequence length="282" mass="31399">MEANSRQINIDTETVDSFGAEWAHFDQSGLIGDEWAAMFDTYFDIFPFDSLPEGAEGFDLGCGSGRWARGVAPRVRRLHCIDPAASALEVAKKNLSGIDNVIFHHADVDTLQLAPGSQDFGYSLGVLHHVPDTAAALADCTRLLKPGAPFLIYLYYRFDNRPAWFRALWHASELLRCTVSVLPERAKTVATDLLAALIYWPLARTARLAEKLGVNPAPLPLSYYRDRSFYTMRTDSRDRFGTPLEQRFTRAEIAAMMKGAGLTDICFSEAEPYWVALGRKGA</sequence>
<feature type="domain" description="Methyltransferase type 11" evidence="1">
    <location>
        <begin position="59"/>
        <end position="151"/>
    </location>
</feature>
<organism evidence="2 3">
    <name type="scientific">Minwuia thermotolerans</name>
    <dbReference type="NCBI Taxonomy" id="2056226"/>
    <lineage>
        <taxon>Bacteria</taxon>
        <taxon>Pseudomonadati</taxon>
        <taxon>Pseudomonadota</taxon>
        <taxon>Alphaproteobacteria</taxon>
        <taxon>Minwuiales</taxon>
        <taxon>Minwuiaceae</taxon>
        <taxon>Minwuia</taxon>
    </lineage>
</organism>
<gene>
    <name evidence="2" type="ORF">CVT23_21045</name>
</gene>
<evidence type="ECO:0000313" key="3">
    <source>
        <dbReference type="Proteomes" id="UP000229498"/>
    </source>
</evidence>
<dbReference type="InterPro" id="IPR029063">
    <property type="entry name" value="SAM-dependent_MTases_sf"/>
</dbReference>
<dbReference type="GO" id="GO:0008757">
    <property type="term" value="F:S-adenosylmethionine-dependent methyltransferase activity"/>
    <property type="evidence" value="ECO:0007669"/>
    <property type="project" value="InterPro"/>
</dbReference>
<dbReference type="InterPro" id="IPR013216">
    <property type="entry name" value="Methyltransf_11"/>
</dbReference>
<dbReference type="OrthoDB" id="5642573at2"/>
<dbReference type="RefSeq" id="WP_109794598.1">
    <property type="nucleotide sequence ID" value="NZ_PHIG01000061.1"/>
</dbReference>
<dbReference type="EMBL" id="PHIG01000061">
    <property type="protein sequence ID" value="PJK27661.1"/>
    <property type="molecule type" value="Genomic_DNA"/>
</dbReference>
<keyword evidence="2" id="KW-0808">Transferase</keyword>
<dbReference type="CDD" id="cd02440">
    <property type="entry name" value="AdoMet_MTases"/>
    <property type="match status" value="1"/>
</dbReference>
<dbReference type="PANTHER" id="PTHR43591:SF109">
    <property type="entry name" value="METHYLTRANSFERASE TYPE 11 DOMAIN-CONTAINING PROTEIN"/>
    <property type="match status" value="1"/>
</dbReference>
<dbReference type="GO" id="GO:0032259">
    <property type="term" value="P:methylation"/>
    <property type="evidence" value="ECO:0007669"/>
    <property type="project" value="UniProtKB-KW"/>
</dbReference>
<dbReference type="AlphaFoldDB" id="A0A2M9FW33"/>